<keyword evidence="5" id="KW-1185">Reference proteome</keyword>
<sequence length="111" mass="11650">MKVSAGALALALLGSAAAAQDKPLVIPQVEGAKQGRIVGRAIACGVAQERTGPVVTQNRQRMLARVGAAFTEDRYLPELERAIAFETSLPKPSESSCAKAITAFEALETLK</sequence>
<dbReference type="RefSeq" id="WP_246412739.1">
    <property type="nucleotide sequence ID" value="NZ_BSPG01000019.1"/>
</dbReference>
<evidence type="ECO:0000313" key="2">
    <source>
        <dbReference type="EMBL" id="GLS45210.1"/>
    </source>
</evidence>
<organism evidence="3 4">
    <name type="scientific">Methylobacterium brachythecii</name>
    <dbReference type="NCBI Taxonomy" id="1176177"/>
    <lineage>
        <taxon>Bacteria</taxon>
        <taxon>Pseudomonadati</taxon>
        <taxon>Pseudomonadota</taxon>
        <taxon>Alphaproteobacteria</taxon>
        <taxon>Hyphomicrobiales</taxon>
        <taxon>Methylobacteriaceae</taxon>
        <taxon>Methylobacterium</taxon>
    </lineage>
</organism>
<accession>A0A7W6AHJ5</accession>
<feature type="signal peptide" evidence="1">
    <location>
        <begin position="1"/>
        <end position="19"/>
    </location>
</feature>
<evidence type="ECO:0000313" key="3">
    <source>
        <dbReference type="EMBL" id="MBB3901096.1"/>
    </source>
</evidence>
<dbReference type="Proteomes" id="UP001156881">
    <property type="component" value="Unassembled WGS sequence"/>
</dbReference>
<feature type="chain" id="PRO_5030758305" evidence="1">
    <location>
        <begin position="20"/>
        <end position="111"/>
    </location>
</feature>
<reference evidence="2" key="1">
    <citation type="journal article" date="2014" name="Int. J. Syst. Evol. Microbiol.">
        <title>Complete genome of a new Firmicutes species belonging to the dominant human colonic microbiota ('Ruminococcus bicirculans') reveals two chromosomes and a selective capacity to utilize plant glucans.</title>
        <authorList>
            <consortium name="NISC Comparative Sequencing Program"/>
            <person name="Wegmann U."/>
            <person name="Louis P."/>
            <person name="Goesmann A."/>
            <person name="Henrissat B."/>
            <person name="Duncan S.H."/>
            <person name="Flint H.J."/>
        </authorList>
    </citation>
    <scope>NUCLEOTIDE SEQUENCE</scope>
    <source>
        <strain evidence="2">NBRC 107710</strain>
    </source>
</reference>
<evidence type="ECO:0000256" key="1">
    <source>
        <dbReference type="SAM" id="SignalP"/>
    </source>
</evidence>
<dbReference type="AlphaFoldDB" id="A0A7W6AHJ5"/>
<gene>
    <name evidence="2" type="ORF">GCM10007884_31990</name>
    <name evidence="3" type="ORF">GGR33_000576</name>
</gene>
<keyword evidence="1" id="KW-0732">Signal</keyword>
<reference evidence="2" key="4">
    <citation type="submission" date="2023-01" db="EMBL/GenBank/DDBJ databases">
        <title>Draft genome sequence of Methylobacterium brachythecii strain NBRC 107710.</title>
        <authorList>
            <person name="Sun Q."/>
            <person name="Mori K."/>
        </authorList>
    </citation>
    <scope>NUCLEOTIDE SEQUENCE</scope>
    <source>
        <strain evidence="2">NBRC 107710</strain>
    </source>
</reference>
<protein>
    <submittedName>
        <fullName evidence="3">Uncharacterized protein</fullName>
    </submittedName>
</protein>
<reference evidence="5" key="2">
    <citation type="journal article" date="2019" name="Int. J. Syst. Evol. Microbiol.">
        <title>The Global Catalogue of Microorganisms (GCM) 10K type strain sequencing project: providing services to taxonomists for standard genome sequencing and annotation.</title>
        <authorList>
            <consortium name="The Broad Institute Genomics Platform"/>
            <consortium name="The Broad Institute Genome Sequencing Center for Infectious Disease"/>
            <person name="Wu L."/>
            <person name="Ma J."/>
        </authorList>
    </citation>
    <scope>NUCLEOTIDE SEQUENCE [LARGE SCALE GENOMIC DNA]</scope>
    <source>
        <strain evidence="5">NBRC 107710</strain>
    </source>
</reference>
<dbReference type="EMBL" id="BSPG01000019">
    <property type="protein sequence ID" value="GLS45210.1"/>
    <property type="molecule type" value="Genomic_DNA"/>
</dbReference>
<comment type="caution">
    <text evidence="3">The sequence shown here is derived from an EMBL/GenBank/DDBJ whole genome shotgun (WGS) entry which is preliminary data.</text>
</comment>
<evidence type="ECO:0000313" key="4">
    <source>
        <dbReference type="Proteomes" id="UP000517759"/>
    </source>
</evidence>
<dbReference type="Proteomes" id="UP000517759">
    <property type="component" value="Unassembled WGS sequence"/>
</dbReference>
<proteinExistence type="predicted"/>
<evidence type="ECO:0000313" key="5">
    <source>
        <dbReference type="Proteomes" id="UP001156881"/>
    </source>
</evidence>
<dbReference type="EMBL" id="JACIDN010000001">
    <property type="protein sequence ID" value="MBB3901096.1"/>
    <property type="molecule type" value="Genomic_DNA"/>
</dbReference>
<name>A0A7W6AHJ5_9HYPH</name>
<reference evidence="3 4" key="3">
    <citation type="submission" date="2020-08" db="EMBL/GenBank/DDBJ databases">
        <title>Genomic Encyclopedia of Type Strains, Phase IV (KMG-IV): sequencing the most valuable type-strain genomes for metagenomic binning, comparative biology and taxonomic classification.</title>
        <authorList>
            <person name="Goeker M."/>
        </authorList>
    </citation>
    <scope>NUCLEOTIDE SEQUENCE [LARGE SCALE GENOMIC DNA]</scope>
    <source>
        <strain evidence="3 4">DSM 24105</strain>
    </source>
</reference>